<dbReference type="Gene3D" id="2.60.120.10">
    <property type="entry name" value="Jelly Rolls"/>
    <property type="match status" value="1"/>
</dbReference>
<evidence type="ECO:0000256" key="3">
    <source>
        <dbReference type="ARBA" id="ARBA00023211"/>
    </source>
</evidence>
<gene>
    <name evidence="9" type="ORF">Verru16b_00529</name>
</gene>
<dbReference type="InterPro" id="IPR047581">
    <property type="entry name" value="EcSI_cupin"/>
</dbReference>
<dbReference type="GO" id="GO:0046872">
    <property type="term" value="F:metal ion binding"/>
    <property type="evidence" value="ECO:0007669"/>
    <property type="project" value="UniProtKB-KW"/>
</dbReference>
<dbReference type="InterPro" id="IPR011051">
    <property type="entry name" value="RmlC_Cupin_sf"/>
</dbReference>
<keyword evidence="3" id="KW-0464">Manganese</keyword>
<evidence type="ECO:0000256" key="2">
    <source>
        <dbReference type="ARBA" id="ARBA00022723"/>
    </source>
</evidence>
<dbReference type="RefSeq" id="WP_069960831.1">
    <property type="nucleotide sequence ID" value="NZ_CP016094.1"/>
</dbReference>
<dbReference type="GO" id="GO:0047828">
    <property type="term" value="F:D-lyxose ketol-isomerase activity"/>
    <property type="evidence" value="ECO:0007669"/>
    <property type="project" value="UniProtKB-EC"/>
</dbReference>
<keyword evidence="4 9" id="KW-0413">Isomerase</keyword>
<dbReference type="SUPFAM" id="SSF51182">
    <property type="entry name" value="RmlC-like cupins"/>
    <property type="match status" value="1"/>
</dbReference>
<dbReference type="InterPro" id="IPR014710">
    <property type="entry name" value="RmlC-like_jellyroll"/>
</dbReference>
<dbReference type="Proteomes" id="UP000095228">
    <property type="component" value="Chromosome"/>
</dbReference>
<evidence type="ECO:0000256" key="8">
    <source>
        <dbReference type="ARBA" id="ARBA00044972"/>
    </source>
</evidence>
<dbReference type="InterPro" id="IPR010864">
    <property type="entry name" value="D-lyxose_isomer"/>
</dbReference>
<protein>
    <recommendedName>
        <fullName evidence="8">D-lyxose ketol-isomerase</fullName>
        <ecNumber evidence="8">5.3.1.15</ecNumber>
    </recommendedName>
</protein>
<dbReference type="Pfam" id="PF07385">
    <property type="entry name" value="Lyx_isomer"/>
    <property type="match status" value="1"/>
</dbReference>
<name>A0A1D8ARG6_9BACT</name>
<comment type="cofactor">
    <cofactor evidence="1">
        <name>Mn(2+)</name>
        <dbReference type="ChEBI" id="CHEBI:29035"/>
    </cofactor>
</comment>
<comment type="similarity">
    <text evidence="7">Belongs to the D-lyxose ketol-isomerase family.</text>
</comment>
<evidence type="ECO:0000256" key="1">
    <source>
        <dbReference type="ARBA" id="ARBA00001936"/>
    </source>
</evidence>
<comment type="catalytic activity">
    <reaction evidence="6">
        <text>D-lyxose = D-xylulose</text>
        <dbReference type="Rhea" id="RHEA:14201"/>
        <dbReference type="ChEBI" id="CHEBI:16789"/>
        <dbReference type="ChEBI" id="CHEBI:17140"/>
        <dbReference type="EC" id="5.3.1.15"/>
    </reaction>
</comment>
<organism evidence="9 10">
    <name type="scientific">Lacunisphaera limnophila</name>
    <dbReference type="NCBI Taxonomy" id="1838286"/>
    <lineage>
        <taxon>Bacteria</taxon>
        <taxon>Pseudomonadati</taxon>
        <taxon>Verrucomicrobiota</taxon>
        <taxon>Opitutia</taxon>
        <taxon>Opitutales</taxon>
        <taxon>Opitutaceae</taxon>
        <taxon>Lacunisphaera</taxon>
    </lineage>
</organism>
<dbReference type="OrthoDB" id="27002at2"/>
<evidence type="ECO:0000256" key="7">
    <source>
        <dbReference type="ARBA" id="ARBA00044951"/>
    </source>
</evidence>
<keyword evidence="2" id="KW-0479">Metal-binding</keyword>
<dbReference type="AlphaFoldDB" id="A0A1D8ARG6"/>
<evidence type="ECO:0000313" key="9">
    <source>
        <dbReference type="EMBL" id="AOS43484.1"/>
    </source>
</evidence>
<keyword evidence="5" id="KW-0119">Carbohydrate metabolism</keyword>
<dbReference type="KEGG" id="obg:Verru16b_00529"/>
<evidence type="ECO:0000313" key="10">
    <source>
        <dbReference type="Proteomes" id="UP000095228"/>
    </source>
</evidence>
<dbReference type="EMBL" id="CP016094">
    <property type="protein sequence ID" value="AOS43484.1"/>
    <property type="molecule type" value="Genomic_DNA"/>
</dbReference>
<evidence type="ECO:0000256" key="5">
    <source>
        <dbReference type="ARBA" id="ARBA00023277"/>
    </source>
</evidence>
<sequence>MKRSALNQICREAQACFTRHHWALPPSPHWDVTDFGLGDFDRYGLVLVNLATEPEYCEKLMYARRGQTTPCHTHARKKEDIICRHGELGLRLWPARPDTTQAQPVTFAVPLNGVPLSVRGGELFPLAAGSRVTLVPGVWHEFAPLSDDCIIGEVSTANDDQHDNFFLNPAVGRFPRLEEDEPALIRLLSES</sequence>
<dbReference type="STRING" id="1838286.Verru16b_00529"/>
<proteinExistence type="inferred from homology"/>
<evidence type="ECO:0000256" key="6">
    <source>
        <dbReference type="ARBA" id="ARBA00044907"/>
    </source>
</evidence>
<reference evidence="9 10" key="1">
    <citation type="submission" date="2016-06" db="EMBL/GenBank/DDBJ databases">
        <title>Three novel species with peptidoglycan cell walls form the new genus Lacunisphaera gen. nov. in the family Opitutaceae of the verrucomicrobial subdivision 4.</title>
        <authorList>
            <person name="Rast P."/>
            <person name="Gloeckner I."/>
            <person name="Jogler M."/>
            <person name="Boedeker C."/>
            <person name="Jeske O."/>
            <person name="Wiegand S."/>
            <person name="Reinhardt R."/>
            <person name="Schumann P."/>
            <person name="Rohde M."/>
            <person name="Spring S."/>
            <person name="Gloeckner F.O."/>
            <person name="Jogler C."/>
        </authorList>
    </citation>
    <scope>NUCLEOTIDE SEQUENCE [LARGE SCALE GENOMIC DNA]</scope>
    <source>
        <strain evidence="9 10">IG16b</strain>
    </source>
</reference>
<evidence type="ECO:0000256" key="4">
    <source>
        <dbReference type="ARBA" id="ARBA00023235"/>
    </source>
</evidence>
<keyword evidence="10" id="KW-1185">Reference proteome</keyword>
<dbReference type="PATRIC" id="fig|1838286.3.peg.536"/>
<dbReference type="EC" id="5.3.1.15" evidence="8"/>
<dbReference type="CDD" id="cd20309">
    <property type="entry name" value="cupin_EcSI"/>
    <property type="match status" value="1"/>
</dbReference>
<accession>A0A1D8ARG6</accession>